<evidence type="ECO:0000256" key="1">
    <source>
        <dbReference type="SAM" id="MobiDB-lite"/>
    </source>
</evidence>
<gene>
    <name evidence="2" type="ORF">TEA_003789</name>
</gene>
<dbReference type="EMBL" id="SDRB02012172">
    <property type="protein sequence ID" value="THF98577.1"/>
    <property type="molecule type" value="Genomic_DNA"/>
</dbReference>
<evidence type="ECO:0000313" key="2">
    <source>
        <dbReference type="EMBL" id="THF98577.1"/>
    </source>
</evidence>
<dbReference type="Proteomes" id="UP000306102">
    <property type="component" value="Unassembled WGS sequence"/>
</dbReference>
<protein>
    <submittedName>
        <fullName evidence="2">Uncharacterized protein</fullName>
    </submittedName>
</protein>
<sequence length="409" mass="46940">MKIPSFKKFHFHHIESDFSIKTFLSQVPVHSISAAIGLSLMHETVEKVEMVKKFAGEEAQIAESFVSQEFQCFVSTYAERPLNVMLPHSKDGDELAGLHCFRHLRDHLAASIDTINSELAVEFPSRRWWTLVWLRPKPLEVENERGIRPALAERKDGNGELVCRRSKGDAMDACVCRVNLLYVEREKVGFTDENEEVDSYGIRFRLDCLWAAEFMRTSIHDAGNIDAVILSKAKARESLPTNGRDDEELANIASSLTMWQFSFSTLSSHLVDLDRQCSFQAKDSSQLHLSNSQQNVYLYLTFYLYLCEPSQKTALYQLNYEARVLQKWCRTSTGMMVRIPGFSNRNESPTDGSDAPKDGQIEFENPFGVLQKRRANLGRFEYKWENNIKRLAINTCELNQKQCRHSIDC</sequence>
<proteinExistence type="predicted"/>
<organism evidence="2 3">
    <name type="scientific">Camellia sinensis var. sinensis</name>
    <name type="common">China tea</name>
    <dbReference type="NCBI Taxonomy" id="542762"/>
    <lineage>
        <taxon>Eukaryota</taxon>
        <taxon>Viridiplantae</taxon>
        <taxon>Streptophyta</taxon>
        <taxon>Embryophyta</taxon>
        <taxon>Tracheophyta</taxon>
        <taxon>Spermatophyta</taxon>
        <taxon>Magnoliopsida</taxon>
        <taxon>eudicotyledons</taxon>
        <taxon>Gunneridae</taxon>
        <taxon>Pentapetalae</taxon>
        <taxon>asterids</taxon>
        <taxon>Ericales</taxon>
        <taxon>Theaceae</taxon>
        <taxon>Camellia</taxon>
    </lineage>
</organism>
<keyword evidence="3" id="KW-1185">Reference proteome</keyword>
<reference evidence="2 3" key="1">
    <citation type="journal article" date="2018" name="Proc. Natl. Acad. Sci. U.S.A.">
        <title>Draft genome sequence of Camellia sinensis var. sinensis provides insights into the evolution of the tea genome and tea quality.</title>
        <authorList>
            <person name="Wei C."/>
            <person name="Yang H."/>
            <person name="Wang S."/>
            <person name="Zhao J."/>
            <person name="Liu C."/>
            <person name="Gao L."/>
            <person name="Xia E."/>
            <person name="Lu Y."/>
            <person name="Tai Y."/>
            <person name="She G."/>
            <person name="Sun J."/>
            <person name="Cao H."/>
            <person name="Tong W."/>
            <person name="Gao Q."/>
            <person name="Li Y."/>
            <person name="Deng W."/>
            <person name="Jiang X."/>
            <person name="Wang W."/>
            <person name="Chen Q."/>
            <person name="Zhang S."/>
            <person name="Li H."/>
            <person name="Wu J."/>
            <person name="Wang P."/>
            <person name="Li P."/>
            <person name="Shi C."/>
            <person name="Zheng F."/>
            <person name="Jian J."/>
            <person name="Huang B."/>
            <person name="Shan D."/>
            <person name="Shi M."/>
            <person name="Fang C."/>
            <person name="Yue Y."/>
            <person name="Li F."/>
            <person name="Li D."/>
            <person name="Wei S."/>
            <person name="Han B."/>
            <person name="Jiang C."/>
            <person name="Yin Y."/>
            <person name="Xia T."/>
            <person name="Zhang Z."/>
            <person name="Bennetzen J.L."/>
            <person name="Zhao S."/>
            <person name="Wan X."/>
        </authorList>
    </citation>
    <scope>NUCLEOTIDE SEQUENCE [LARGE SCALE GENOMIC DNA]</scope>
    <source>
        <strain evidence="3">cv. Shuchazao</strain>
        <tissue evidence="2">Leaf</tissue>
    </source>
</reference>
<accession>A0A4S4D855</accession>
<comment type="caution">
    <text evidence="2">The sequence shown here is derived from an EMBL/GenBank/DDBJ whole genome shotgun (WGS) entry which is preliminary data.</text>
</comment>
<dbReference type="STRING" id="542762.A0A4S4D855"/>
<dbReference type="AlphaFoldDB" id="A0A4S4D855"/>
<feature type="region of interest" description="Disordered" evidence="1">
    <location>
        <begin position="340"/>
        <end position="360"/>
    </location>
</feature>
<name>A0A4S4D855_CAMSN</name>
<evidence type="ECO:0000313" key="3">
    <source>
        <dbReference type="Proteomes" id="UP000306102"/>
    </source>
</evidence>